<evidence type="ECO:0000313" key="2">
    <source>
        <dbReference type="Proteomes" id="UP001217776"/>
    </source>
</evidence>
<comment type="caution">
    <text evidence="1">The sequence shown here is derived from an EMBL/GenBank/DDBJ whole genome shotgun (WGS) entry which is preliminary data.</text>
</comment>
<dbReference type="Proteomes" id="UP001217776">
    <property type="component" value="Unassembled WGS sequence"/>
</dbReference>
<protein>
    <submittedName>
        <fullName evidence="1">Uncharacterized protein</fullName>
    </submittedName>
</protein>
<evidence type="ECO:0000313" key="1">
    <source>
        <dbReference type="EMBL" id="MDC2236669.1"/>
    </source>
</evidence>
<accession>A0AAP3SDZ1</accession>
<organism evidence="1 2">
    <name type="scientific">Bacteroides thetaiotaomicron</name>
    <dbReference type="NCBI Taxonomy" id="818"/>
    <lineage>
        <taxon>Bacteria</taxon>
        <taxon>Pseudomonadati</taxon>
        <taxon>Bacteroidota</taxon>
        <taxon>Bacteroidia</taxon>
        <taxon>Bacteroidales</taxon>
        <taxon>Bacteroidaceae</taxon>
        <taxon>Bacteroides</taxon>
    </lineage>
</organism>
<reference evidence="1" key="1">
    <citation type="submission" date="2022-10" db="EMBL/GenBank/DDBJ databases">
        <title>Human gut microbiome strain richness.</title>
        <authorList>
            <person name="Chen-Liaw A."/>
        </authorList>
    </citation>
    <scope>NUCLEOTIDE SEQUENCE</scope>
    <source>
        <strain evidence="1">1001283st1_A3_1001283B150304_161114</strain>
    </source>
</reference>
<proteinExistence type="predicted"/>
<name>A0AAP3SDZ1_BACT4</name>
<dbReference type="AlphaFoldDB" id="A0AAP3SDZ1"/>
<gene>
    <name evidence="1" type="ORF">PO127_13045</name>
</gene>
<dbReference type="RefSeq" id="WP_117463236.1">
    <property type="nucleotide sequence ID" value="NZ_JADNKL010000035.1"/>
</dbReference>
<dbReference type="EMBL" id="JAQNVG010000019">
    <property type="protein sequence ID" value="MDC2236669.1"/>
    <property type="molecule type" value="Genomic_DNA"/>
</dbReference>
<sequence>MMDNILENIAIIINSNSKRYEARIPKNLREYCEIINGRIIKVSNRVLRIECIFEKRKNKVWYIFERDIEKVICKIARRDKGFSKRVEEGSLSVYDVECIIRRCTFKILNLKMTYSDSAPIL</sequence>